<accession>A0A1W6V6E9</accession>
<protein>
    <submittedName>
        <fullName evidence="2">Uncharacterized protein</fullName>
    </submittedName>
</protein>
<evidence type="ECO:0000256" key="1">
    <source>
        <dbReference type="SAM" id="Coils"/>
    </source>
</evidence>
<dbReference type="EMBL" id="CP017903">
    <property type="protein sequence ID" value="ARP20692.1"/>
    <property type="molecule type" value="Genomic_DNA"/>
</dbReference>
<keyword evidence="1" id="KW-0175">Coiled coil</keyword>
<evidence type="ECO:0000313" key="2">
    <source>
        <dbReference type="EMBL" id="ARP20692.1"/>
    </source>
</evidence>
<sequence>MASLLSKRIEACENTLRQHERRVEDAMHIKEMVKDIDQIELRLTHKRGMDIARLSISRTFLNDILSLVDKQAEYSETRKDKIKRDLKNIADLFAIM</sequence>
<reference evidence="2" key="1">
    <citation type="submission" date="2016-10" db="EMBL/GenBank/DDBJ databases">
        <title>The High Quality Genome of Vibrio alginolyticus K01M1.</title>
        <authorList>
            <person name="Wendling C."/>
            <person name="Chibani C.M."/>
            <person name="Hertel R."/>
            <person name="Sproer C."/>
            <person name="Bunk B."/>
            <person name="Overmann J."/>
            <person name="Roth O."/>
            <person name="Liesegang H."/>
        </authorList>
    </citation>
    <scope>NUCLEOTIDE SEQUENCE</scope>
    <source>
        <strain evidence="2">K05K4</strain>
    </source>
</reference>
<feature type="coiled-coil region" evidence="1">
    <location>
        <begin position="2"/>
        <end position="29"/>
    </location>
</feature>
<proteinExistence type="predicted"/>
<name>A0A1W6V6E9_VIBAL</name>
<dbReference type="AlphaFoldDB" id="A0A1W6V6E9"/>
<organism evidence="2">
    <name type="scientific">Vibrio alginolyticus</name>
    <dbReference type="NCBI Taxonomy" id="663"/>
    <lineage>
        <taxon>Bacteria</taxon>
        <taxon>Pseudomonadati</taxon>
        <taxon>Pseudomonadota</taxon>
        <taxon>Gammaproteobacteria</taxon>
        <taxon>Vibrionales</taxon>
        <taxon>Vibrionaceae</taxon>
        <taxon>Vibrio</taxon>
    </lineage>
</organism>
<gene>
    <name evidence="2" type="ORF">K05K4_39680</name>
</gene>
<dbReference type="RefSeq" id="WP_086047361.1">
    <property type="nucleotide sequence ID" value="NZ_CP017890.1"/>
</dbReference>